<evidence type="ECO:0000313" key="1">
    <source>
        <dbReference type="EMBL" id="MBD3847392.1"/>
    </source>
</evidence>
<dbReference type="Proteomes" id="UP000619295">
    <property type="component" value="Unassembled WGS sequence"/>
</dbReference>
<dbReference type="EMBL" id="JACXWY010000010">
    <property type="protein sequence ID" value="MBD3847392.1"/>
    <property type="molecule type" value="Genomic_DNA"/>
</dbReference>
<accession>A0A927I1H5</accession>
<keyword evidence="2" id="KW-1185">Reference proteome</keyword>
<protein>
    <submittedName>
        <fullName evidence="1">Uncharacterized protein</fullName>
    </submittedName>
</protein>
<sequence>MKTLTTLAHGLDVSVWSLLGVHDEHVREDIESFGLPPDGIVELLASEIGADAPSAQPGRQL</sequence>
<name>A0A927I1H5_9HYPH</name>
<organism evidence="1 2">
    <name type="scientific">Bosea spartocytisi</name>
    <dbReference type="NCBI Taxonomy" id="2773451"/>
    <lineage>
        <taxon>Bacteria</taxon>
        <taxon>Pseudomonadati</taxon>
        <taxon>Pseudomonadota</taxon>
        <taxon>Alphaproteobacteria</taxon>
        <taxon>Hyphomicrobiales</taxon>
        <taxon>Boseaceae</taxon>
        <taxon>Bosea</taxon>
    </lineage>
</organism>
<proteinExistence type="predicted"/>
<comment type="caution">
    <text evidence="1">The sequence shown here is derived from an EMBL/GenBank/DDBJ whole genome shotgun (WGS) entry which is preliminary data.</text>
</comment>
<evidence type="ECO:0000313" key="2">
    <source>
        <dbReference type="Proteomes" id="UP000619295"/>
    </source>
</evidence>
<reference evidence="1" key="1">
    <citation type="submission" date="2020-09" db="EMBL/GenBank/DDBJ databases">
        <title>Bosea spartocytisi sp. nov. a root nodule endophyte of Spartocytisus supranubius in the high mountain ecosystem fo the Teide National Park (Canary Islands, Spain).</title>
        <authorList>
            <person name="Pulido-Suarez L."/>
            <person name="Peix A."/>
            <person name="Igual J.M."/>
            <person name="Socas-Perez N."/>
            <person name="Velazquez E."/>
            <person name="Flores-Felix J.D."/>
            <person name="Leon-Barrios M."/>
        </authorList>
    </citation>
    <scope>NUCLEOTIDE SEQUENCE</scope>
    <source>
        <strain evidence="1">SSUT16</strain>
    </source>
</reference>
<dbReference type="AlphaFoldDB" id="A0A927I1H5"/>
<dbReference type="RefSeq" id="WP_089172857.1">
    <property type="nucleotide sequence ID" value="NZ_JACXWY010000010.1"/>
</dbReference>
<gene>
    <name evidence="1" type="ORF">IED13_16945</name>
</gene>